<dbReference type="NCBIfam" id="TIGR00452">
    <property type="entry name" value="tRNA 5-methoxyuridine(34)/uridine 5-oxyacetic acid(34) synthase CmoB"/>
    <property type="match status" value="1"/>
</dbReference>
<feature type="binding site" evidence="3">
    <location>
        <position position="105"/>
    </location>
    <ligand>
        <name>carboxy-S-adenosyl-L-methionine</name>
        <dbReference type="ChEBI" id="CHEBI:134278"/>
    </ligand>
</feature>
<feature type="binding site" evidence="3">
    <location>
        <position position="196"/>
    </location>
    <ligand>
        <name>carboxy-S-adenosyl-L-methionine</name>
        <dbReference type="ChEBI" id="CHEBI:134278"/>
    </ligand>
</feature>
<dbReference type="AlphaFoldDB" id="A0A975MLW6"/>
<accession>A0A975MLW6</accession>
<feature type="binding site" evidence="3">
    <location>
        <begin position="180"/>
        <end position="181"/>
    </location>
    <ligand>
        <name>carboxy-S-adenosyl-L-methionine</name>
        <dbReference type="ChEBI" id="CHEBI:134278"/>
    </ligand>
</feature>
<dbReference type="GO" id="GO:0002098">
    <property type="term" value="P:tRNA wobble uridine modification"/>
    <property type="evidence" value="ECO:0007669"/>
    <property type="project" value="InterPro"/>
</dbReference>
<feature type="binding site" evidence="3">
    <location>
        <position position="91"/>
    </location>
    <ligand>
        <name>carboxy-S-adenosyl-L-methionine</name>
        <dbReference type="ChEBI" id="CHEBI:134278"/>
    </ligand>
</feature>
<keyword evidence="2 3" id="KW-0819">tRNA processing</keyword>
<dbReference type="InterPro" id="IPR029063">
    <property type="entry name" value="SAM-dependent_MTases_sf"/>
</dbReference>
<evidence type="ECO:0000313" key="5">
    <source>
        <dbReference type="Proteomes" id="UP000676649"/>
    </source>
</evidence>
<comment type="function">
    <text evidence="3">Catalyzes carboxymethyl transfer from carboxy-S-adenosyl-L-methionine (Cx-SAM) to 5-hydroxyuridine (ho5U) to form 5-carboxymethoxyuridine (cmo5U) at position 34 in tRNAs.</text>
</comment>
<dbReference type="Proteomes" id="UP000676649">
    <property type="component" value="Chromosome"/>
</dbReference>
<dbReference type="GO" id="GO:0008168">
    <property type="term" value="F:methyltransferase activity"/>
    <property type="evidence" value="ECO:0007669"/>
    <property type="project" value="TreeGrafter"/>
</dbReference>
<evidence type="ECO:0000256" key="2">
    <source>
        <dbReference type="ARBA" id="ARBA00022694"/>
    </source>
</evidence>
<comment type="similarity">
    <text evidence="3">Belongs to the class I-like SAM-binding methyltransferase superfamily. CmoB family.</text>
</comment>
<keyword evidence="5" id="KW-1185">Reference proteome</keyword>
<dbReference type="SUPFAM" id="SSF53335">
    <property type="entry name" value="S-adenosyl-L-methionine-dependent methyltransferases"/>
    <property type="match status" value="1"/>
</dbReference>
<dbReference type="KEGG" id="mpad:KEF85_12780"/>
<comment type="subunit">
    <text evidence="3">Homotetramer.</text>
</comment>
<feature type="binding site" evidence="3">
    <location>
        <position position="315"/>
    </location>
    <ligand>
        <name>carboxy-S-adenosyl-L-methionine</name>
        <dbReference type="ChEBI" id="CHEBI:134278"/>
    </ligand>
</feature>
<dbReference type="NCBIfam" id="NF011650">
    <property type="entry name" value="PRK15068.1"/>
    <property type="match status" value="1"/>
</dbReference>
<dbReference type="HAMAP" id="MF_01590">
    <property type="entry name" value="tRNA_carboxymethyltr_CmoB"/>
    <property type="match status" value="1"/>
</dbReference>
<dbReference type="EC" id="2.5.1.-" evidence="3"/>
<dbReference type="RefSeq" id="WP_215581152.1">
    <property type="nucleotide sequence ID" value="NZ_CP073754.1"/>
</dbReference>
<dbReference type="EMBL" id="CP073754">
    <property type="protein sequence ID" value="QWF70212.1"/>
    <property type="molecule type" value="Genomic_DNA"/>
</dbReference>
<dbReference type="Gene3D" id="3.40.50.150">
    <property type="entry name" value="Vaccinia Virus protein VP39"/>
    <property type="match status" value="1"/>
</dbReference>
<evidence type="ECO:0000256" key="3">
    <source>
        <dbReference type="HAMAP-Rule" id="MF_01590"/>
    </source>
</evidence>
<reference evidence="4" key="1">
    <citation type="submission" date="2021-04" db="EMBL/GenBank/DDBJ databases">
        <title>Draft genome sequence data of methanotrophic Methylovulum sp. strain S1L and Methylomonas sp. strain S2AM isolated from boreal lake water columns.</title>
        <authorList>
            <person name="Rissanen A.J."/>
            <person name="Mangayil R."/>
            <person name="Svenning M.M."/>
            <person name="Khanongnuch R."/>
        </authorList>
    </citation>
    <scope>NUCLEOTIDE SEQUENCE</scope>
    <source>
        <strain evidence="4">S2AM</strain>
    </source>
</reference>
<evidence type="ECO:0000313" key="4">
    <source>
        <dbReference type="EMBL" id="QWF70212.1"/>
    </source>
</evidence>
<dbReference type="CDD" id="cd02440">
    <property type="entry name" value="AdoMet_MTases"/>
    <property type="match status" value="1"/>
</dbReference>
<comment type="catalytic activity">
    <reaction evidence="3">
        <text>carboxy-S-adenosyl-L-methionine + 5-hydroxyuridine(34) in tRNA = 5-carboxymethoxyuridine(34) in tRNA + S-adenosyl-L-homocysteine + H(+)</text>
        <dbReference type="Rhea" id="RHEA:52848"/>
        <dbReference type="Rhea" id="RHEA-COMP:13381"/>
        <dbReference type="Rhea" id="RHEA-COMP:13383"/>
        <dbReference type="ChEBI" id="CHEBI:15378"/>
        <dbReference type="ChEBI" id="CHEBI:57856"/>
        <dbReference type="ChEBI" id="CHEBI:134278"/>
        <dbReference type="ChEBI" id="CHEBI:136877"/>
        <dbReference type="ChEBI" id="CHEBI:136879"/>
    </reaction>
</comment>
<dbReference type="GO" id="GO:0016765">
    <property type="term" value="F:transferase activity, transferring alkyl or aryl (other than methyl) groups"/>
    <property type="evidence" value="ECO:0007669"/>
    <property type="project" value="UniProtKB-UniRule"/>
</dbReference>
<dbReference type="Pfam" id="PF08003">
    <property type="entry name" value="Methyltransf_9"/>
    <property type="match status" value="1"/>
</dbReference>
<organism evidence="4 5">
    <name type="scientific">Methylomonas paludis</name>
    <dbReference type="NCBI Taxonomy" id="1173101"/>
    <lineage>
        <taxon>Bacteria</taxon>
        <taxon>Pseudomonadati</taxon>
        <taxon>Pseudomonadota</taxon>
        <taxon>Gammaproteobacteria</taxon>
        <taxon>Methylococcales</taxon>
        <taxon>Methylococcaceae</taxon>
        <taxon>Methylomonas</taxon>
    </lineage>
</organism>
<dbReference type="InterPro" id="IPR027555">
    <property type="entry name" value="Mo5U34_MeTrfas-like"/>
</dbReference>
<sequence>MTGYQSLYAELAKVGGAEWLQTLPAQLQNAFASDSHGDLPGWQAAIDQLPELPTITTDLLNEVRIGTTNDLTPEQARALLTNLTKLHPWRKGPFNVYGINIDSEWRSDWKWERCKDHISPLQNRLVLDVGCGNGYHCWRMLGAGAKLVIGIDPTLLSVMQFQAIKKLYGAAAIHVLPLAVEDMPANLKLFDTVFSMGVLYHRRSPIDHLLELKACLRPGGELILETLVILGGSDSVLVPAQRYAQMRNVWFLPSCEALMGWMRRCGYRNIRLLDISKTTSAEQRSTTWMRFHSLADFLDADNPDLTCEGLPAPVRAMLVANID</sequence>
<feature type="binding site" evidence="3">
    <location>
        <position position="200"/>
    </location>
    <ligand>
        <name>carboxy-S-adenosyl-L-methionine</name>
        <dbReference type="ChEBI" id="CHEBI:134278"/>
    </ligand>
</feature>
<evidence type="ECO:0000256" key="1">
    <source>
        <dbReference type="ARBA" id="ARBA00022679"/>
    </source>
</evidence>
<dbReference type="PANTHER" id="PTHR43464">
    <property type="entry name" value="METHYLTRANSFERASE"/>
    <property type="match status" value="1"/>
</dbReference>
<dbReference type="InterPro" id="IPR010017">
    <property type="entry name" value="CmoB"/>
</dbReference>
<gene>
    <name evidence="3 4" type="primary">cmoB</name>
    <name evidence="4" type="ORF">KEF85_12780</name>
</gene>
<name>A0A975MLW6_9GAMM</name>
<dbReference type="PANTHER" id="PTHR43464:SF95">
    <property type="entry name" value="TRNA U34 CARBOXYMETHYLTRANSFERASE"/>
    <property type="match status" value="1"/>
</dbReference>
<keyword evidence="1 3" id="KW-0808">Transferase</keyword>
<feature type="binding site" evidence="3">
    <location>
        <position position="110"/>
    </location>
    <ligand>
        <name>carboxy-S-adenosyl-L-methionine</name>
        <dbReference type="ChEBI" id="CHEBI:134278"/>
    </ligand>
</feature>
<feature type="binding site" evidence="3">
    <location>
        <position position="130"/>
    </location>
    <ligand>
        <name>carboxy-S-adenosyl-L-methionine</name>
        <dbReference type="ChEBI" id="CHEBI:134278"/>
    </ligand>
</feature>
<feature type="binding site" evidence="3">
    <location>
        <begin position="152"/>
        <end position="154"/>
    </location>
    <ligand>
        <name>carboxy-S-adenosyl-L-methionine</name>
        <dbReference type="ChEBI" id="CHEBI:134278"/>
    </ligand>
</feature>
<protein>
    <recommendedName>
        <fullName evidence="3">tRNA U34 carboxymethyltransferase</fullName>
        <ecNumber evidence="3">2.5.1.-</ecNumber>
    </recommendedName>
</protein>
<proteinExistence type="inferred from homology"/>